<proteinExistence type="predicted"/>
<dbReference type="Ensembl" id="ENSACDT00005023363.1">
    <property type="protein sequence ID" value="ENSACDP00005019528.1"/>
    <property type="gene ID" value="ENSACDG00005014167.1"/>
</dbReference>
<dbReference type="Proteomes" id="UP000694521">
    <property type="component" value="Unplaced"/>
</dbReference>
<evidence type="ECO:0000313" key="1">
    <source>
        <dbReference type="Ensembl" id="ENSACDP00005019528.1"/>
    </source>
</evidence>
<dbReference type="PANTHER" id="PTHR45013:SF1">
    <property type="entry name" value="NACHT DOMAIN- AND WD REPEAT-CONTAINING PROTEIN 1"/>
    <property type="match status" value="1"/>
</dbReference>
<sequence>MATEREALLEKAYPEAQAFCQKHGFMFEVIDLRWGISDLVDTDQRNTELSLEEIEACQKLSAGPTFIVSTSTMVHAPSPWLK</sequence>
<keyword evidence="2" id="KW-1185">Reference proteome</keyword>
<organism evidence="1 2">
    <name type="scientific">Anser cygnoides</name>
    <name type="common">Swan goose</name>
    <dbReference type="NCBI Taxonomy" id="8845"/>
    <lineage>
        <taxon>Eukaryota</taxon>
        <taxon>Metazoa</taxon>
        <taxon>Chordata</taxon>
        <taxon>Craniata</taxon>
        <taxon>Vertebrata</taxon>
        <taxon>Euteleostomi</taxon>
        <taxon>Archelosauria</taxon>
        <taxon>Archosauria</taxon>
        <taxon>Dinosauria</taxon>
        <taxon>Saurischia</taxon>
        <taxon>Theropoda</taxon>
        <taxon>Coelurosauria</taxon>
        <taxon>Aves</taxon>
        <taxon>Neognathae</taxon>
        <taxon>Galloanserae</taxon>
        <taxon>Anseriformes</taxon>
        <taxon>Anatidae</taxon>
        <taxon>Anserinae</taxon>
        <taxon>Anser</taxon>
    </lineage>
</organism>
<reference evidence="1" key="2">
    <citation type="submission" date="2025-09" db="UniProtKB">
        <authorList>
            <consortium name="Ensembl"/>
        </authorList>
    </citation>
    <scope>IDENTIFICATION</scope>
</reference>
<protein>
    <submittedName>
        <fullName evidence="1">Uncharacterized protein</fullName>
    </submittedName>
</protein>
<name>A0A8B9IML6_ANSCY</name>
<dbReference type="PANTHER" id="PTHR45013">
    <property type="entry name" value="NACHT DOMAIN- AND WD REPEAT-CONTAINING PROTEIN 1"/>
    <property type="match status" value="1"/>
</dbReference>
<dbReference type="AlphaFoldDB" id="A0A8B9IML6"/>
<accession>A0A8B9IML6</accession>
<evidence type="ECO:0000313" key="2">
    <source>
        <dbReference type="Proteomes" id="UP000694521"/>
    </source>
</evidence>
<dbReference type="InterPro" id="IPR043365">
    <property type="entry name" value="NWD1"/>
</dbReference>
<reference evidence="1" key="1">
    <citation type="submission" date="2025-08" db="UniProtKB">
        <authorList>
            <consortium name="Ensembl"/>
        </authorList>
    </citation>
    <scope>IDENTIFICATION</scope>
</reference>